<gene>
    <name evidence="5" type="primary">ATS1</name>
    <name evidence="5" type="ORF">Plec18167_001214</name>
</gene>
<dbReference type="PROSITE" id="PS00626">
    <property type="entry name" value="RCC1_2"/>
    <property type="match status" value="1"/>
</dbReference>
<dbReference type="PRINTS" id="PR00633">
    <property type="entry name" value="RCCNDNSATION"/>
</dbReference>
<evidence type="ECO:0000256" key="1">
    <source>
        <dbReference type="ARBA" id="ARBA00022658"/>
    </source>
</evidence>
<feature type="repeat" description="RCC1" evidence="3">
    <location>
        <begin position="299"/>
        <end position="336"/>
    </location>
</feature>
<accession>A0ABR3YC99</accession>
<evidence type="ECO:0000256" key="3">
    <source>
        <dbReference type="PROSITE-ProRule" id="PRU00235"/>
    </source>
</evidence>
<dbReference type="Pfam" id="PF25390">
    <property type="entry name" value="WD40_RLD"/>
    <property type="match status" value="1"/>
</dbReference>
<sequence>MPLYAFGSNGSGQLGIGHVEDVSVPTRCLFDDDYDEHHDASGGDGDEILQIAAGGNHTLVLFRSGAVYAAGCDEDGRCGGHDALAKGDGVGGSLLKLRRVVVEEEASDDGKETKKIERFKHVSATWEGTVLVSSLEGKEEQGEEKVFVMGSGAKGELGLGSQITRAEKAVRISDFPPQGTRVVSISSSVGHVVVVLSNGDVYGWGAARKGQLGGSVVDQKIVWAPVKVEGVPFRATDVACGKEFTVVTGNKERGEFVILGPAGPDRWRILSDAPQPADVAGLSLVAASWNGIYVHGSDGSVRAWGRNDKGQLPPPGLPRSSKIAVGSEHSLALLDDQKVVAFGWGEHGNCGPETDAQGNVNGRWNEIPLPVKDGARVVGLGAGCATSWIIVS</sequence>
<organism evidence="5 6">
    <name type="scientific">Paecilomyces lecythidis</name>
    <dbReference type="NCBI Taxonomy" id="3004212"/>
    <lineage>
        <taxon>Eukaryota</taxon>
        <taxon>Fungi</taxon>
        <taxon>Dikarya</taxon>
        <taxon>Ascomycota</taxon>
        <taxon>Pezizomycotina</taxon>
        <taxon>Eurotiomycetes</taxon>
        <taxon>Eurotiomycetidae</taxon>
        <taxon>Eurotiales</taxon>
        <taxon>Thermoascaceae</taxon>
        <taxon>Paecilomyces</taxon>
    </lineage>
</organism>
<name>A0ABR3YC99_9EURO</name>
<keyword evidence="2" id="KW-0677">Repeat</keyword>
<proteinExistence type="predicted"/>
<dbReference type="PANTHER" id="PTHR45982">
    <property type="entry name" value="REGULATOR OF CHROMOSOME CONDENSATION"/>
    <property type="match status" value="1"/>
</dbReference>
<evidence type="ECO:0000256" key="2">
    <source>
        <dbReference type="ARBA" id="ARBA00022737"/>
    </source>
</evidence>
<dbReference type="InterPro" id="IPR051553">
    <property type="entry name" value="Ran_GTPase-activating"/>
</dbReference>
<keyword evidence="1" id="KW-0344">Guanine-nucleotide releasing factor</keyword>
<evidence type="ECO:0000313" key="6">
    <source>
        <dbReference type="Proteomes" id="UP001583193"/>
    </source>
</evidence>
<evidence type="ECO:0000313" key="5">
    <source>
        <dbReference type="EMBL" id="KAL1885719.1"/>
    </source>
</evidence>
<dbReference type="SUPFAM" id="SSF50985">
    <property type="entry name" value="RCC1/BLIP-II"/>
    <property type="match status" value="1"/>
</dbReference>
<protein>
    <submittedName>
        <fullName evidence="5">Alpha tubulin suppressor</fullName>
    </submittedName>
</protein>
<dbReference type="Gene3D" id="2.130.10.30">
    <property type="entry name" value="Regulator of chromosome condensation 1/beta-lactamase-inhibitor protein II"/>
    <property type="match status" value="2"/>
</dbReference>
<keyword evidence="6" id="KW-1185">Reference proteome</keyword>
<dbReference type="PANTHER" id="PTHR45982:SF5">
    <property type="entry name" value="RCC DOMAIN-CONTAINING PROTEIN ATS1"/>
    <property type="match status" value="1"/>
</dbReference>
<dbReference type="InterPro" id="IPR058923">
    <property type="entry name" value="RCC1-like_dom"/>
</dbReference>
<dbReference type="Proteomes" id="UP001583193">
    <property type="component" value="Unassembled WGS sequence"/>
</dbReference>
<comment type="caution">
    <text evidence="5">The sequence shown here is derived from an EMBL/GenBank/DDBJ whole genome shotgun (WGS) entry which is preliminary data.</text>
</comment>
<dbReference type="PROSITE" id="PS50012">
    <property type="entry name" value="RCC1_3"/>
    <property type="match status" value="4"/>
</dbReference>
<feature type="domain" description="RCC1-like" evidence="4">
    <location>
        <begin position="3"/>
        <end position="387"/>
    </location>
</feature>
<dbReference type="EMBL" id="JAVDPF010000002">
    <property type="protein sequence ID" value="KAL1885719.1"/>
    <property type="molecule type" value="Genomic_DNA"/>
</dbReference>
<dbReference type="InterPro" id="IPR009091">
    <property type="entry name" value="RCC1/BLIP-II"/>
</dbReference>
<evidence type="ECO:0000259" key="4">
    <source>
        <dbReference type="Pfam" id="PF25390"/>
    </source>
</evidence>
<reference evidence="5 6" key="1">
    <citation type="journal article" date="2024" name="IMA Fungus">
        <title>IMA Genome - F19 : A genome assembly and annotation guide to empower mycologists, including annotated draft genome sequences of Ceratocystis pirilliformis, Diaporthe australafricana, Fusarium ophioides, Paecilomyces lecythidis, and Sporothrix stenoceras.</title>
        <authorList>
            <person name="Aylward J."/>
            <person name="Wilson A.M."/>
            <person name="Visagie C.M."/>
            <person name="Spraker J."/>
            <person name="Barnes I."/>
            <person name="Buitendag C."/>
            <person name="Ceriani C."/>
            <person name="Del Mar Angel L."/>
            <person name="du Plessis D."/>
            <person name="Fuchs T."/>
            <person name="Gasser K."/>
            <person name="Kramer D."/>
            <person name="Li W."/>
            <person name="Munsamy K."/>
            <person name="Piso A."/>
            <person name="Price J.L."/>
            <person name="Sonnekus B."/>
            <person name="Thomas C."/>
            <person name="van der Nest A."/>
            <person name="van Dijk A."/>
            <person name="van Heerden A."/>
            <person name="van Vuuren N."/>
            <person name="Yilmaz N."/>
            <person name="Duong T.A."/>
            <person name="van der Merwe N.A."/>
            <person name="Wingfield M.J."/>
            <person name="Wingfield B.D."/>
        </authorList>
    </citation>
    <scope>NUCLEOTIDE SEQUENCE [LARGE SCALE GENOMIC DNA]</scope>
    <source>
        <strain evidence="5 6">CMW 18167</strain>
    </source>
</reference>
<feature type="repeat" description="RCC1" evidence="3">
    <location>
        <begin position="199"/>
        <end position="251"/>
    </location>
</feature>
<dbReference type="InterPro" id="IPR000408">
    <property type="entry name" value="Reg_chr_condens"/>
</dbReference>
<feature type="repeat" description="RCC1" evidence="3">
    <location>
        <begin position="1"/>
        <end position="64"/>
    </location>
</feature>
<feature type="repeat" description="RCC1" evidence="3">
    <location>
        <begin position="144"/>
        <end position="198"/>
    </location>
</feature>